<dbReference type="Pfam" id="PF06394">
    <property type="entry name" value="Pepsin-I3"/>
    <property type="match status" value="1"/>
</dbReference>
<sequence length="177" mass="20379">MISTGSNINDYCAKCCKQRITFFIAFNLQVLYSISYSITVQLIILWEPSKGQIISGNSDVGSGFRNKSANTVRSFRVDNELSAIQNGIYCVVKNGRIYVNGRYKRKMQAKDYSNLNQYKQDVAKWSASLADHIQLSFPWDPRNPQHNEFPWNPAAFPGKRRRRAVIPFPPLPRFCYE</sequence>
<keyword evidence="4" id="KW-1185">Reference proteome</keyword>
<dbReference type="SUPFAM" id="SSF55149">
    <property type="entry name" value="Pepsin inhibitor-3"/>
    <property type="match status" value="1"/>
</dbReference>
<dbReference type="AlphaFoldDB" id="A0A8J2MEJ3"/>
<keyword evidence="1" id="KW-0812">Transmembrane</keyword>
<accession>A0A8J2MEJ3</accession>
<comment type="caution">
    <text evidence="3">The sequence shown here is derived from an EMBL/GenBank/DDBJ whole genome shotgun (WGS) entry which is preliminary data.</text>
</comment>
<reference evidence="3" key="1">
    <citation type="submission" date="2021-09" db="EMBL/GenBank/DDBJ databases">
        <authorList>
            <consortium name="Pathogen Informatics"/>
        </authorList>
    </citation>
    <scope>NUCLEOTIDE SEQUENCE</scope>
</reference>
<keyword evidence="1" id="KW-0472">Membrane</keyword>
<proteinExistence type="predicted"/>
<dbReference type="Gene3D" id="3.30.1120.50">
    <property type="entry name" value="Pepsin inhibitor-3"/>
    <property type="match status" value="1"/>
</dbReference>
<dbReference type="Proteomes" id="UP000746747">
    <property type="component" value="Unassembled WGS sequence"/>
</dbReference>
<evidence type="ECO:0000313" key="4">
    <source>
        <dbReference type="Proteomes" id="UP000746747"/>
    </source>
</evidence>
<organism evidence="3 4">
    <name type="scientific">Cercopithifilaria johnstoni</name>
    <dbReference type="NCBI Taxonomy" id="2874296"/>
    <lineage>
        <taxon>Eukaryota</taxon>
        <taxon>Metazoa</taxon>
        <taxon>Ecdysozoa</taxon>
        <taxon>Nematoda</taxon>
        <taxon>Chromadorea</taxon>
        <taxon>Rhabditida</taxon>
        <taxon>Spirurina</taxon>
        <taxon>Spiruromorpha</taxon>
        <taxon>Filarioidea</taxon>
        <taxon>Onchocercidae</taxon>
        <taxon>Cercopithifilaria</taxon>
    </lineage>
</organism>
<dbReference type="EMBL" id="CAKAEH010001870">
    <property type="protein sequence ID" value="CAG9539956.1"/>
    <property type="molecule type" value="Genomic_DNA"/>
</dbReference>
<name>A0A8J2MEJ3_9BILA</name>
<keyword evidence="1" id="KW-1133">Transmembrane helix</keyword>
<feature type="transmembrane region" description="Helical" evidence="1">
    <location>
        <begin position="20"/>
        <end position="46"/>
    </location>
</feature>
<feature type="domain" description="Pepsin inhibitor-3-like repeated" evidence="2">
    <location>
        <begin position="90"/>
        <end position="134"/>
    </location>
</feature>
<protein>
    <recommendedName>
        <fullName evidence="2">Pepsin inhibitor-3-like repeated domain-containing protein</fullName>
    </recommendedName>
</protein>
<dbReference type="OrthoDB" id="5825803at2759"/>
<evidence type="ECO:0000313" key="3">
    <source>
        <dbReference type="EMBL" id="CAG9539956.1"/>
    </source>
</evidence>
<evidence type="ECO:0000256" key="1">
    <source>
        <dbReference type="SAM" id="Phobius"/>
    </source>
</evidence>
<dbReference type="InterPro" id="IPR038412">
    <property type="entry name" value="Pepsin-I3_sf"/>
</dbReference>
<evidence type="ECO:0000259" key="2">
    <source>
        <dbReference type="Pfam" id="PF06394"/>
    </source>
</evidence>
<dbReference type="InterPro" id="IPR010480">
    <property type="entry name" value="Pepsin-I3"/>
</dbReference>
<gene>
    <name evidence="3" type="ORF">CJOHNSTONI_LOCUS9511</name>
</gene>